<comment type="caution">
    <text evidence="3">The sequence shown here is derived from an EMBL/GenBank/DDBJ whole genome shotgun (WGS) entry which is preliminary data.</text>
</comment>
<name>A0A9P9EV74_9HYPO</name>
<dbReference type="Proteomes" id="UP000717696">
    <property type="component" value="Unassembled WGS sequence"/>
</dbReference>
<accession>A0A9P9EV74</accession>
<keyword evidence="4" id="KW-1185">Reference proteome</keyword>
<feature type="chain" id="PRO_5040304697" evidence="2">
    <location>
        <begin position="24"/>
        <end position="153"/>
    </location>
</feature>
<evidence type="ECO:0000313" key="4">
    <source>
        <dbReference type="Proteomes" id="UP000717696"/>
    </source>
</evidence>
<organism evidence="3 4">
    <name type="scientific">Dactylonectria estremocensis</name>
    <dbReference type="NCBI Taxonomy" id="1079267"/>
    <lineage>
        <taxon>Eukaryota</taxon>
        <taxon>Fungi</taxon>
        <taxon>Dikarya</taxon>
        <taxon>Ascomycota</taxon>
        <taxon>Pezizomycotina</taxon>
        <taxon>Sordariomycetes</taxon>
        <taxon>Hypocreomycetidae</taxon>
        <taxon>Hypocreales</taxon>
        <taxon>Nectriaceae</taxon>
        <taxon>Dactylonectria</taxon>
    </lineage>
</organism>
<gene>
    <name evidence="3" type="ORF">B0J13DRAFT_326009</name>
</gene>
<protein>
    <submittedName>
        <fullName evidence="3">Uncharacterized protein</fullName>
    </submittedName>
</protein>
<feature type="signal peptide" evidence="2">
    <location>
        <begin position="1"/>
        <end position="23"/>
    </location>
</feature>
<sequence>MRRAQSLLRRYLHILACWRCLLCAPQRYPGYAVDILYLPEQAAMMHRMGDGGRQISLLRSLQRLSPAWRLGSLQTHKLEPTRPHPLPPKTQSPTASVPPQDSADPALDPHPHPPAPLIACTHYQVPLATHSLPPCTVPCYVQCTSSSRYAGPP</sequence>
<evidence type="ECO:0000256" key="1">
    <source>
        <dbReference type="SAM" id="MobiDB-lite"/>
    </source>
</evidence>
<keyword evidence="2" id="KW-0732">Signal</keyword>
<dbReference type="AlphaFoldDB" id="A0A9P9EV74"/>
<dbReference type="EMBL" id="JAGMUU010000009">
    <property type="protein sequence ID" value="KAH7145731.1"/>
    <property type="molecule type" value="Genomic_DNA"/>
</dbReference>
<proteinExistence type="predicted"/>
<reference evidence="3" key="1">
    <citation type="journal article" date="2021" name="Nat. Commun.">
        <title>Genetic determinants of endophytism in the Arabidopsis root mycobiome.</title>
        <authorList>
            <person name="Mesny F."/>
            <person name="Miyauchi S."/>
            <person name="Thiergart T."/>
            <person name="Pickel B."/>
            <person name="Atanasova L."/>
            <person name="Karlsson M."/>
            <person name="Huettel B."/>
            <person name="Barry K.W."/>
            <person name="Haridas S."/>
            <person name="Chen C."/>
            <person name="Bauer D."/>
            <person name="Andreopoulos W."/>
            <person name="Pangilinan J."/>
            <person name="LaButti K."/>
            <person name="Riley R."/>
            <person name="Lipzen A."/>
            <person name="Clum A."/>
            <person name="Drula E."/>
            <person name="Henrissat B."/>
            <person name="Kohler A."/>
            <person name="Grigoriev I.V."/>
            <person name="Martin F.M."/>
            <person name="Hacquard S."/>
        </authorList>
    </citation>
    <scope>NUCLEOTIDE SEQUENCE</scope>
    <source>
        <strain evidence="3">MPI-CAGE-AT-0021</strain>
    </source>
</reference>
<evidence type="ECO:0000256" key="2">
    <source>
        <dbReference type="SAM" id="SignalP"/>
    </source>
</evidence>
<evidence type="ECO:0000313" key="3">
    <source>
        <dbReference type="EMBL" id="KAH7145731.1"/>
    </source>
</evidence>
<feature type="region of interest" description="Disordered" evidence="1">
    <location>
        <begin position="72"/>
        <end position="111"/>
    </location>
</feature>